<evidence type="ECO:0000259" key="3">
    <source>
        <dbReference type="Pfam" id="PF07687"/>
    </source>
</evidence>
<dbReference type="GO" id="GO:0016787">
    <property type="term" value="F:hydrolase activity"/>
    <property type="evidence" value="ECO:0007669"/>
    <property type="project" value="UniProtKB-KW"/>
</dbReference>
<reference evidence="4 5" key="1">
    <citation type="submission" date="2019-07" db="EMBL/GenBank/DDBJ databases">
        <title>Whole genome shotgun sequence of Myxococcus fulvus NBRC 100333.</title>
        <authorList>
            <person name="Hosoyama A."/>
            <person name="Uohara A."/>
            <person name="Ohji S."/>
            <person name="Ichikawa N."/>
        </authorList>
    </citation>
    <scope>NUCLEOTIDE SEQUENCE [LARGE SCALE GENOMIC DNA]</scope>
    <source>
        <strain evidence="4 5">NBRC 100333</strain>
    </source>
</reference>
<dbReference type="Proteomes" id="UP000321514">
    <property type="component" value="Unassembled WGS sequence"/>
</dbReference>
<keyword evidence="2" id="KW-0378">Hydrolase</keyword>
<name>A0A511T121_MYXFU</name>
<evidence type="ECO:0000256" key="1">
    <source>
        <dbReference type="ARBA" id="ARBA00022723"/>
    </source>
</evidence>
<evidence type="ECO:0000256" key="2">
    <source>
        <dbReference type="ARBA" id="ARBA00022801"/>
    </source>
</evidence>
<proteinExistence type="predicted"/>
<dbReference type="EMBL" id="BJXR01000025">
    <property type="protein sequence ID" value="GEN07851.1"/>
    <property type="molecule type" value="Genomic_DNA"/>
</dbReference>
<dbReference type="InterPro" id="IPR036264">
    <property type="entry name" value="Bact_exopeptidase_dim_dom"/>
</dbReference>
<dbReference type="SUPFAM" id="SSF55031">
    <property type="entry name" value="Bacterial exopeptidase dimerisation domain"/>
    <property type="match status" value="1"/>
</dbReference>
<dbReference type="Gene3D" id="3.40.630.10">
    <property type="entry name" value="Zn peptidases"/>
    <property type="match status" value="2"/>
</dbReference>
<accession>A0A511T121</accession>
<dbReference type="InterPro" id="IPR011650">
    <property type="entry name" value="Peptidase_M20_dimer"/>
</dbReference>
<sequence length="461" mass="49956">MKSRRRGPAHGPGVVVFSDILSAPGLQSAPMSALTLREDRFLDVLRRLIALTPRLQNNLEAGLVPQERLAAQVVLDTLAPHIASGFIHAEALASQGNESRVSLVLTVNGTGEGAVGFVGAHFDVVPADQVAEGWERSPFELWEGPDGVLYGRGVTDCLGHVAVATDLLAQLAEANVRPRRTLKVVLIANEEAGDLPGLGLSYVAEQGRLKDLVGQPVYWLDSANFGPTVGTAGNSVWELKVTGVGGHSGMPQNCVNALELAMAASLELGRWFHARYPPNEDEKRWGFLATSSLKATVMEAANTKENKIPGDVVVKGDVRLTPFHDMAEVRRATEDFVRELDARLERGDVPAGWPRTRTEDGRRGRLSLRFQGGGTEGIACRLDSPGLQALKDAMKAVRGVDAQPFSLTGSLPLVRDLQRQGCDVQITGFGDMKYYHAPNEQAHLKDFRQGFSILWELLARL</sequence>
<dbReference type="AlphaFoldDB" id="A0A511T121"/>
<dbReference type="Gene3D" id="3.30.70.360">
    <property type="match status" value="1"/>
</dbReference>
<organism evidence="4 5">
    <name type="scientific">Myxococcus fulvus</name>
    <dbReference type="NCBI Taxonomy" id="33"/>
    <lineage>
        <taxon>Bacteria</taxon>
        <taxon>Pseudomonadati</taxon>
        <taxon>Myxococcota</taxon>
        <taxon>Myxococcia</taxon>
        <taxon>Myxococcales</taxon>
        <taxon>Cystobacterineae</taxon>
        <taxon>Myxococcaceae</taxon>
        <taxon>Myxococcus</taxon>
    </lineage>
</organism>
<evidence type="ECO:0000313" key="4">
    <source>
        <dbReference type="EMBL" id="GEN07851.1"/>
    </source>
</evidence>
<dbReference type="Pfam" id="PF07687">
    <property type="entry name" value="M20_dimer"/>
    <property type="match status" value="1"/>
</dbReference>
<dbReference type="GO" id="GO:0046872">
    <property type="term" value="F:metal ion binding"/>
    <property type="evidence" value="ECO:0007669"/>
    <property type="project" value="UniProtKB-KW"/>
</dbReference>
<keyword evidence="1" id="KW-0479">Metal-binding</keyword>
<dbReference type="InterPro" id="IPR002933">
    <property type="entry name" value="Peptidase_M20"/>
</dbReference>
<protein>
    <recommendedName>
        <fullName evidence="3">Peptidase M20 dimerisation domain-containing protein</fullName>
    </recommendedName>
</protein>
<evidence type="ECO:0000313" key="5">
    <source>
        <dbReference type="Proteomes" id="UP000321514"/>
    </source>
</evidence>
<dbReference type="PANTHER" id="PTHR43808:SF3">
    <property type="entry name" value="ACETYLORNITHINE DEACETYLASE"/>
    <property type="match status" value="1"/>
</dbReference>
<gene>
    <name evidence="4" type="ORF">MFU01_28880</name>
</gene>
<feature type="domain" description="Peptidase M20 dimerisation" evidence="3">
    <location>
        <begin position="230"/>
        <end position="341"/>
    </location>
</feature>
<dbReference type="SUPFAM" id="SSF53187">
    <property type="entry name" value="Zn-dependent exopeptidases"/>
    <property type="match status" value="1"/>
</dbReference>
<dbReference type="Pfam" id="PF01546">
    <property type="entry name" value="Peptidase_M20"/>
    <property type="match status" value="1"/>
</dbReference>
<dbReference type="InterPro" id="IPR050072">
    <property type="entry name" value="Peptidase_M20A"/>
</dbReference>
<dbReference type="PANTHER" id="PTHR43808">
    <property type="entry name" value="ACETYLORNITHINE DEACETYLASE"/>
    <property type="match status" value="1"/>
</dbReference>
<comment type="caution">
    <text evidence="4">The sequence shown here is derived from an EMBL/GenBank/DDBJ whole genome shotgun (WGS) entry which is preliminary data.</text>
</comment>
<dbReference type="STRING" id="1334629.MFUL124B02_01510"/>